<dbReference type="EC" id="2.3.2.27" evidence="2"/>
<protein>
    <recommendedName>
        <fullName evidence="2">RING-type E3 ubiquitin transferase</fullName>
        <ecNumber evidence="2">2.3.2.27</ecNumber>
    </recommendedName>
</protein>
<comment type="caution">
    <text evidence="10">The sequence shown here is derived from an EMBL/GenBank/DDBJ whole genome shotgun (WGS) entry which is preliminary data.</text>
</comment>
<dbReference type="PANTHER" id="PTHR34127">
    <property type="entry name" value="OS04G0405600 PROTEIN"/>
    <property type="match status" value="1"/>
</dbReference>
<evidence type="ECO:0000256" key="2">
    <source>
        <dbReference type="ARBA" id="ARBA00012483"/>
    </source>
</evidence>
<gene>
    <name evidence="10" type="ORF">WN944_002469</name>
</gene>
<keyword evidence="4" id="KW-0479">Metal-binding</keyword>
<keyword evidence="11" id="KW-1185">Reference proteome</keyword>
<dbReference type="FunFam" id="3.30.40.10:FF:000127">
    <property type="entry name" value="E3 ubiquitin-protein ligase RNF181"/>
    <property type="match status" value="1"/>
</dbReference>
<proteinExistence type="predicted"/>
<dbReference type="SUPFAM" id="SSF57850">
    <property type="entry name" value="RING/U-box"/>
    <property type="match status" value="1"/>
</dbReference>
<keyword evidence="3" id="KW-0808">Transferase</keyword>
<dbReference type="InterPro" id="IPR013083">
    <property type="entry name" value="Znf_RING/FYVE/PHD"/>
</dbReference>
<name>A0AAP0QSF4_9ROSI</name>
<keyword evidence="5 8" id="KW-0863">Zinc-finger</keyword>
<dbReference type="Gene3D" id="3.30.40.10">
    <property type="entry name" value="Zinc/RING finger domain, C3HC4 (zinc finger)"/>
    <property type="match status" value="1"/>
</dbReference>
<organism evidence="10 11">
    <name type="scientific">Citrus x changshan-huyou</name>
    <dbReference type="NCBI Taxonomy" id="2935761"/>
    <lineage>
        <taxon>Eukaryota</taxon>
        <taxon>Viridiplantae</taxon>
        <taxon>Streptophyta</taxon>
        <taxon>Embryophyta</taxon>
        <taxon>Tracheophyta</taxon>
        <taxon>Spermatophyta</taxon>
        <taxon>Magnoliopsida</taxon>
        <taxon>eudicotyledons</taxon>
        <taxon>Gunneridae</taxon>
        <taxon>Pentapetalae</taxon>
        <taxon>rosids</taxon>
        <taxon>malvids</taxon>
        <taxon>Sapindales</taxon>
        <taxon>Rutaceae</taxon>
        <taxon>Aurantioideae</taxon>
        <taxon>Citrus</taxon>
    </lineage>
</organism>
<dbReference type="SMART" id="SM00184">
    <property type="entry name" value="RING"/>
    <property type="match status" value="1"/>
</dbReference>
<dbReference type="InterPro" id="IPR001841">
    <property type="entry name" value="Znf_RING"/>
</dbReference>
<feature type="domain" description="RING-type" evidence="9">
    <location>
        <begin position="234"/>
        <end position="275"/>
    </location>
</feature>
<dbReference type="AlphaFoldDB" id="A0AAP0QSF4"/>
<reference evidence="10 11" key="1">
    <citation type="submission" date="2024-05" db="EMBL/GenBank/DDBJ databases">
        <title>Haplotype-resolved chromosome-level genome assembly of Huyou (Citrus changshanensis).</title>
        <authorList>
            <person name="Miao C."/>
            <person name="Chen W."/>
            <person name="Wu Y."/>
            <person name="Wang L."/>
            <person name="Zhao S."/>
            <person name="Grierson D."/>
            <person name="Xu C."/>
            <person name="Chen K."/>
        </authorList>
    </citation>
    <scope>NUCLEOTIDE SEQUENCE [LARGE SCALE GENOMIC DNA]</scope>
    <source>
        <strain evidence="10">01-14</strain>
        <tissue evidence="10">Leaf</tissue>
    </source>
</reference>
<dbReference type="GO" id="GO:0008270">
    <property type="term" value="F:zinc ion binding"/>
    <property type="evidence" value="ECO:0007669"/>
    <property type="project" value="UniProtKB-KW"/>
</dbReference>
<evidence type="ECO:0000256" key="5">
    <source>
        <dbReference type="ARBA" id="ARBA00022771"/>
    </source>
</evidence>
<dbReference type="InterPro" id="IPR010765">
    <property type="entry name" value="DUF1350"/>
</dbReference>
<evidence type="ECO:0000256" key="1">
    <source>
        <dbReference type="ARBA" id="ARBA00000900"/>
    </source>
</evidence>
<evidence type="ECO:0000313" key="10">
    <source>
        <dbReference type="EMBL" id="KAK9210100.1"/>
    </source>
</evidence>
<dbReference type="Pfam" id="PF13639">
    <property type="entry name" value="zf-RING_2"/>
    <property type="match status" value="1"/>
</dbReference>
<dbReference type="CDD" id="cd16667">
    <property type="entry name" value="RING-H2_RNF126-like"/>
    <property type="match status" value="1"/>
</dbReference>
<dbReference type="GO" id="GO:0016567">
    <property type="term" value="P:protein ubiquitination"/>
    <property type="evidence" value="ECO:0007669"/>
    <property type="project" value="UniProtKB-ARBA"/>
</dbReference>
<dbReference type="PROSITE" id="PS50089">
    <property type="entry name" value="ZF_RING_2"/>
    <property type="match status" value="1"/>
</dbReference>
<evidence type="ECO:0000256" key="7">
    <source>
        <dbReference type="ARBA" id="ARBA00022833"/>
    </source>
</evidence>
<evidence type="ECO:0000256" key="4">
    <source>
        <dbReference type="ARBA" id="ARBA00022723"/>
    </source>
</evidence>
<dbReference type="PANTHER" id="PTHR34127:SF3">
    <property type="entry name" value="INITIATION FACTOR 4F SUBUNIT (DUF1350)"/>
    <property type="match status" value="1"/>
</dbReference>
<evidence type="ECO:0000259" key="9">
    <source>
        <dbReference type="PROSITE" id="PS50089"/>
    </source>
</evidence>
<dbReference type="Proteomes" id="UP001428341">
    <property type="component" value="Unassembled WGS sequence"/>
</dbReference>
<dbReference type="Pfam" id="PF07082">
    <property type="entry name" value="DUF1350"/>
    <property type="match status" value="1"/>
</dbReference>
<dbReference type="EMBL" id="JBCGBO010000004">
    <property type="protein sequence ID" value="KAK9210100.1"/>
    <property type="molecule type" value="Genomic_DNA"/>
</dbReference>
<keyword evidence="7" id="KW-0862">Zinc</keyword>
<keyword evidence="6" id="KW-0833">Ubl conjugation pathway</keyword>
<evidence type="ECO:0000313" key="11">
    <source>
        <dbReference type="Proteomes" id="UP001428341"/>
    </source>
</evidence>
<accession>A0AAP0QSF4</accession>
<sequence>MESEEGLRQQLEELQKQLGKKLRFEDSVANINSLLRDRFPAASPTLRNQFYSVVCRVATILKTRYTAPGFWLAGLRLFELAESLVSDPSQKQHLKACIAKAKEHLHEIDNAPEASEATYNTTNRGYLFEGHLTVDPEPPQPQWLVQANLMNAVASLSSTAESSRGLAESINTSETVANLFQELVNNLDDVIPEILETDSATPRVPPASKEVVAKLPVITLTEEILDKLGHDAECAICKENLLVGDKMQELPCKHTFHPPCLKPWLDEHNSCPICRHELQTDDHAYESWKEREKEAQEERKGAANAVRGGEYIKSSAASNMELVSCPSYRCTISPKILTSQNGESKRSPFVFSSLRNTKKPSALSFSNVVTRDGYVGRGSSSSFSGSTVNNKIYQRLGSCLIIPPLNGKKPRAIIKFLGGAFIGAVPEVTYSYLKELLAKEGFLVISVPYNVTFDHANAVNQVYERFNSCLDYVLSTGLPDANLTPDDLVNLPIYSVGHSNGALLQVLTGSYFCEKIPKFHEIQFVECDKEYSLLWKANVIISFNNRPATEAVPYFEQLGPLVNQMMPIVEASPVYSMARNASGDAWKLLLNTAEALIPGSDMESLVSLNNFVDQLPSVFGQVTEGISEFKPTPSENLDCFKKSYNVQHTLLVKFSFDTIDQTDLLEETLKPRMESIGGTVEKVQLNGNHITPCIQEPKWQVGYIYTPADAIAQGLKTLSLNEIRILSKTISDWFGRFED</sequence>
<evidence type="ECO:0000256" key="8">
    <source>
        <dbReference type="PROSITE-ProRule" id="PRU00175"/>
    </source>
</evidence>
<evidence type="ECO:0000256" key="6">
    <source>
        <dbReference type="ARBA" id="ARBA00022786"/>
    </source>
</evidence>
<evidence type="ECO:0000256" key="3">
    <source>
        <dbReference type="ARBA" id="ARBA00022679"/>
    </source>
</evidence>
<dbReference type="GO" id="GO:0061630">
    <property type="term" value="F:ubiquitin protein ligase activity"/>
    <property type="evidence" value="ECO:0007669"/>
    <property type="project" value="UniProtKB-EC"/>
</dbReference>
<comment type="catalytic activity">
    <reaction evidence="1">
        <text>S-ubiquitinyl-[E2 ubiquitin-conjugating enzyme]-L-cysteine + [acceptor protein]-L-lysine = [E2 ubiquitin-conjugating enzyme]-L-cysteine + N(6)-ubiquitinyl-[acceptor protein]-L-lysine.</text>
        <dbReference type="EC" id="2.3.2.27"/>
    </reaction>
</comment>